<evidence type="ECO:0000313" key="2">
    <source>
        <dbReference type="EMBL" id="TJZ99002.1"/>
    </source>
</evidence>
<evidence type="ECO:0000259" key="1">
    <source>
        <dbReference type="PROSITE" id="PS50943"/>
    </source>
</evidence>
<dbReference type="Pfam" id="PF13560">
    <property type="entry name" value="HTH_31"/>
    <property type="match status" value="1"/>
</dbReference>
<gene>
    <name evidence="2" type="ORF">FCI23_47405</name>
</gene>
<dbReference type="CDD" id="cd00093">
    <property type="entry name" value="HTH_XRE"/>
    <property type="match status" value="1"/>
</dbReference>
<proteinExistence type="predicted"/>
<dbReference type="SUPFAM" id="SSF47413">
    <property type="entry name" value="lambda repressor-like DNA-binding domains"/>
    <property type="match status" value="1"/>
</dbReference>
<reference evidence="2 3" key="1">
    <citation type="submission" date="2019-04" db="EMBL/GenBank/DDBJ databases">
        <title>Streptomyces oryziradicis sp. nov., a novel actinomycete isolated from rhizosphere soil of rice (Oryza sativa L.).</title>
        <authorList>
            <person name="Li C."/>
        </authorList>
    </citation>
    <scope>NUCLEOTIDE SEQUENCE [LARGE SCALE GENOMIC DNA]</scope>
    <source>
        <strain evidence="2 3">NEAU-C40</strain>
    </source>
</reference>
<feature type="domain" description="HTH cro/C1-type" evidence="1">
    <location>
        <begin position="17"/>
        <end position="69"/>
    </location>
</feature>
<organism evidence="2 3">
    <name type="scientific">Actinacidiphila oryziradicis</name>
    <dbReference type="NCBI Taxonomy" id="2571141"/>
    <lineage>
        <taxon>Bacteria</taxon>
        <taxon>Bacillati</taxon>
        <taxon>Actinomycetota</taxon>
        <taxon>Actinomycetes</taxon>
        <taxon>Kitasatosporales</taxon>
        <taxon>Streptomycetaceae</taxon>
        <taxon>Actinacidiphila</taxon>
    </lineage>
</organism>
<dbReference type="PROSITE" id="PS50943">
    <property type="entry name" value="HTH_CROC1"/>
    <property type="match status" value="1"/>
</dbReference>
<dbReference type="AlphaFoldDB" id="A0A4U0RU32"/>
<keyword evidence="3" id="KW-1185">Reference proteome</keyword>
<dbReference type="InterPro" id="IPR001387">
    <property type="entry name" value="Cro/C1-type_HTH"/>
</dbReference>
<dbReference type="SMART" id="SM00530">
    <property type="entry name" value="HTH_XRE"/>
    <property type="match status" value="1"/>
</dbReference>
<dbReference type="GO" id="GO:0003677">
    <property type="term" value="F:DNA binding"/>
    <property type="evidence" value="ECO:0007669"/>
    <property type="project" value="InterPro"/>
</dbReference>
<dbReference type="Proteomes" id="UP000305778">
    <property type="component" value="Unassembled WGS sequence"/>
</dbReference>
<dbReference type="RefSeq" id="WP_136730231.1">
    <property type="nucleotide sequence ID" value="NZ_SUMC01000120.1"/>
</dbReference>
<comment type="caution">
    <text evidence="2">The sequence shown here is derived from an EMBL/GenBank/DDBJ whole genome shotgun (WGS) entry which is preliminary data.</text>
</comment>
<protein>
    <submittedName>
        <fullName evidence="2">Helix-turn-helix domain-containing protein</fullName>
    </submittedName>
</protein>
<accession>A0A4U0RU32</accession>
<evidence type="ECO:0000313" key="3">
    <source>
        <dbReference type="Proteomes" id="UP000305778"/>
    </source>
</evidence>
<sequence length="90" mass="9723">MKVSTRWPSPSGLGGMLWQARQRAGLSALGLGRLAGVSGTHVQNLEAGWHRPSESIAARLADALPLTDWERALLLGLAVPDADMRSRRPR</sequence>
<dbReference type="InterPro" id="IPR010982">
    <property type="entry name" value="Lambda_DNA-bd_dom_sf"/>
</dbReference>
<dbReference type="Gene3D" id="1.10.260.40">
    <property type="entry name" value="lambda repressor-like DNA-binding domains"/>
    <property type="match status" value="1"/>
</dbReference>
<dbReference type="EMBL" id="SUMC01000120">
    <property type="protein sequence ID" value="TJZ99002.1"/>
    <property type="molecule type" value="Genomic_DNA"/>
</dbReference>
<name>A0A4U0RU32_9ACTN</name>